<dbReference type="SMART" id="SM00044">
    <property type="entry name" value="CYCc"/>
    <property type="match status" value="1"/>
</dbReference>
<comment type="cofactor">
    <cofactor evidence="2">
        <name>Mg(2+)</name>
        <dbReference type="ChEBI" id="CHEBI:18420"/>
    </cofactor>
</comment>
<keyword evidence="12 15" id="KW-0472">Membrane</keyword>
<dbReference type="InParanoid" id="A0A1Y5SJA9"/>
<evidence type="ECO:0000256" key="15">
    <source>
        <dbReference type="SAM" id="Phobius"/>
    </source>
</evidence>
<evidence type="ECO:0000256" key="7">
    <source>
        <dbReference type="ARBA" id="ARBA00022741"/>
    </source>
</evidence>
<evidence type="ECO:0000256" key="14">
    <source>
        <dbReference type="RuleBase" id="RU000405"/>
    </source>
</evidence>
<feature type="transmembrane region" description="Helical" evidence="15">
    <location>
        <begin position="183"/>
        <end position="202"/>
    </location>
</feature>
<dbReference type="Proteomes" id="UP000193200">
    <property type="component" value="Unassembled WGS sequence"/>
</dbReference>
<keyword evidence="18" id="KW-1185">Reference proteome</keyword>
<evidence type="ECO:0000313" key="17">
    <source>
        <dbReference type="EMBL" id="SLN39155.1"/>
    </source>
</evidence>
<dbReference type="CDD" id="cd07302">
    <property type="entry name" value="CHD"/>
    <property type="match status" value="1"/>
</dbReference>
<keyword evidence="9" id="KW-0460">Magnesium</keyword>
<reference evidence="17 18" key="1">
    <citation type="submission" date="2017-03" db="EMBL/GenBank/DDBJ databases">
        <authorList>
            <person name="Afonso C.L."/>
            <person name="Miller P.J."/>
            <person name="Scott M.A."/>
            <person name="Spackman E."/>
            <person name="Goraichik I."/>
            <person name="Dimitrov K.M."/>
            <person name="Suarez D.L."/>
            <person name="Swayne D.E."/>
        </authorList>
    </citation>
    <scope>NUCLEOTIDE SEQUENCE [LARGE SCALE GENOMIC DNA]</scope>
    <source>
        <strain evidence="17 18">CECT 7691</strain>
    </source>
</reference>
<dbReference type="PANTHER" id="PTHR45627">
    <property type="entry name" value="ADENYLATE CYCLASE TYPE 1"/>
    <property type="match status" value="1"/>
</dbReference>
<dbReference type="PROSITE" id="PS00452">
    <property type="entry name" value="GUANYLATE_CYCLASE_1"/>
    <property type="match status" value="1"/>
</dbReference>
<feature type="transmembrane region" description="Helical" evidence="15">
    <location>
        <begin position="49"/>
        <end position="69"/>
    </location>
</feature>
<gene>
    <name evidence="17" type="primary">cya_2</name>
    <name evidence="17" type="ORF">OCH7691_01629</name>
</gene>
<accession>A0A1Y5SJA9</accession>
<sequence length="431" mass="48054">MFDTLVRLFGGDPSRETPISRGVLKPFTLRFLDKTLEARYWEDQRDGDLFWSRVVFAFLFGINCLFAIVDVLTVSEGLGTVLWLRLGLLNALAIFCFLLTYRPFFRRRHEWLLHLTAISHTLVYLAMNRVADVGEGTSFGFSLAVLGIYVLLPMDLIYSVSIGLQCTAIFLGVSWFGETLPPEVLIGLTSQVAIANVIGLFARYRAERFRRLDYINMRGIEAERGRYRALLERILPVPIAARLQAGERQIGDRFEAVTILFADLVGFTRQMAATPDAVIDMLNRVFDAFDAAVEQCGLEKIKTIGDAYMVGSGIPVPRADHLEAAAGLALELRRIAEGFTWPSGEPVVLRIGIHTGPLMAGVIGDKRFLYDVWGDTVNVASRLERMAEPGRIQVSDAVHDGLNGDFRLESRGEIEVKGRGMMPAWYLEAAG</sequence>
<dbReference type="EC" id="4.6.1.1" evidence="4"/>
<evidence type="ECO:0000256" key="8">
    <source>
        <dbReference type="ARBA" id="ARBA00022840"/>
    </source>
</evidence>
<evidence type="ECO:0000256" key="13">
    <source>
        <dbReference type="ARBA" id="ARBA00023239"/>
    </source>
</evidence>
<keyword evidence="7" id="KW-0547">Nucleotide-binding</keyword>
<evidence type="ECO:0000313" key="18">
    <source>
        <dbReference type="Proteomes" id="UP000193200"/>
    </source>
</evidence>
<evidence type="ECO:0000256" key="5">
    <source>
        <dbReference type="ARBA" id="ARBA00022692"/>
    </source>
</evidence>
<dbReference type="AlphaFoldDB" id="A0A1Y5SJA9"/>
<dbReference type="EMBL" id="FWFR01000001">
    <property type="protein sequence ID" value="SLN39155.1"/>
    <property type="molecule type" value="Genomic_DNA"/>
</dbReference>
<evidence type="ECO:0000256" key="12">
    <source>
        <dbReference type="ARBA" id="ARBA00023136"/>
    </source>
</evidence>
<dbReference type="GO" id="GO:0046872">
    <property type="term" value="F:metal ion binding"/>
    <property type="evidence" value="ECO:0007669"/>
    <property type="project" value="UniProtKB-KW"/>
</dbReference>
<feature type="transmembrane region" description="Helical" evidence="15">
    <location>
        <begin position="81"/>
        <end position="99"/>
    </location>
</feature>
<dbReference type="SUPFAM" id="SSF55073">
    <property type="entry name" value="Nucleotide cyclase"/>
    <property type="match status" value="1"/>
</dbReference>
<dbReference type="GO" id="GO:0035556">
    <property type="term" value="P:intracellular signal transduction"/>
    <property type="evidence" value="ECO:0007669"/>
    <property type="project" value="InterPro"/>
</dbReference>
<keyword evidence="10 15" id="KW-1133">Transmembrane helix</keyword>
<evidence type="ECO:0000256" key="10">
    <source>
        <dbReference type="ARBA" id="ARBA00022989"/>
    </source>
</evidence>
<evidence type="ECO:0000256" key="1">
    <source>
        <dbReference type="ARBA" id="ARBA00001593"/>
    </source>
</evidence>
<dbReference type="Pfam" id="PF00211">
    <property type="entry name" value="Guanylate_cyc"/>
    <property type="match status" value="1"/>
</dbReference>
<dbReference type="GO" id="GO:0007189">
    <property type="term" value="P:adenylate cyclase-activating G protein-coupled receptor signaling pathway"/>
    <property type="evidence" value="ECO:0007669"/>
    <property type="project" value="TreeGrafter"/>
</dbReference>
<name>A0A1Y5SJA9_9PROT</name>
<evidence type="ECO:0000256" key="11">
    <source>
        <dbReference type="ARBA" id="ARBA00022998"/>
    </source>
</evidence>
<keyword evidence="13 14" id="KW-0456">Lyase</keyword>
<dbReference type="PROSITE" id="PS50125">
    <property type="entry name" value="GUANYLATE_CYCLASE_2"/>
    <property type="match status" value="1"/>
</dbReference>
<dbReference type="RefSeq" id="WP_085882829.1">
    <property type="nucleotide sequence ID" value="NZ_FWFR01000001.1"/>
</dbReference>
<protein>
    <recommendedName>
        <fullName evidence="4">adenylate cyclase</fullName>
        <ecNumber evidence="4">4.6.1.1</ecNumber>
    </recommendedName>
</protein>
<comment type="similarity">
    <text evidence="14">Belongs to the adenylyl cyclase class-4/guanylyl cyclase family.</text>
</comment>
<dbReference type="GO" id="GO:0006171">
    <property type="term" value="P:cAMP biosynthetic process"/>
    <property type="evidence" value="ECO:0007669"/>
    <property type="project" value="UniProtKB-KW"/>
</dbReference>
<evidence type="ECO:0000256" key="6">
    <source>
        <dbReference type="ARBA" id="ARBA00022723"/>
    </source>
</evidence>
<keyword evidence="8" id="KW-0067">ATP-binding</keyword>
<organism evidence="17 18">
    <name type="scientific">Oceanibacterium hippocampi</name>
    <dbReference type="NCBI Taxonomy" id="745714"/>
    <lineage>
        <taxon>Bacteria</taxon>
        <taxon>Pseudomonadati</taxon>
        <taxon>Pseudomonadota</taxon>
        <taxon>Alphaproteobacteria</taxon>
        <taxon>Sneathiellales</taxon>
        <taxon>Sneathiellaceae</taxon>
        <taxon>Oceanibacterium</taxon>
    </lineage>
</organism>
<dbReference type="InterPro" id="IPR029787">
    <property type="entry name" value="Nucleotide_cyclase"/>
</dbReference>
<keyword evidence="6" id="KW-0479">Metal-binding</keyword>
<feature type="transmembrane region" description="Helical" evidence="15">
    <location>
        <begin position="133"/>
        <end position="152"/>
    </location>
</feature>
<evidence type="ECO:0000256" key="9">
    <source>
        <dbReference type="ARBA" id="ARBA00022842"/>
    </source>
</evidence>
<dbReference type="PANTHER" id="PTHR45627:SF12">
    <property type="entry name" value="ADENYLATE CYCLASE TYPE 2"/>
    <property type="match status" value="1"/>
</dbReference>
<keyword evidence="11" id="KW-0115">cAMP biosynthesis</keyword>
<dbReference type="Gene3D" id="3.30.70.1230">
    <property type="entry name" value="Nucleotide cyclase"/>
    <property type="match status" value="1"/>
</dbReference>
<comment type="catalytic activity">
    <reaction evidence="1">
        <text>ATP = 3',5'-cyclic AMP + diphosphate</text>
        <dbReference type="Rhea" id="RHEA:15389"/>
        <dbReference type="ChEBI" id="CHEBI:30616"/>
        <dbReference type="ChEBI" id="CHEBI:33019"/>
        <dbReference type="ChEBI" id="CHEBI:58165"/>
        <dbReference type="EC" id="4.6.1.1"/>
    </reaction>
</comment>
<dbReference type="InterPro" id="IPR001054">
    <property type="entry name" value="A/G_cyclase"/>
</dbReference>
<proteinExistence type="inferred from homology"/>
<evidence type="ECO:0000259" key="16">
    <source>
        <dbReference type="PROSITE" id="PS50125"/>
    </source>
</evidence>
<dbReference type="GO" id="GO:0004016">
    <property type="term" value="F:adenylate cyclase activity"/>
    <property type="evidence" value="ECO:0007669"/>
    <property type="project" value="UniProtKB-EC"/>
</dbReference>
<evidence type="ECO:0000256" key="2">
    <source>
        <dbReference type="ARBA" id="ARBA00001946"/>
    </source>
</evidence>
<dbReference type="InterPro" id="IPR018297">
    <property type="entry name" value="A/G_cyclase_CS"/>
</dbReference>
<dbReference type="OrthoDB" id="315417at2"/>
<evidence type="ECO:0000256" key="4">
    <source>
        <dbReference type="ARBA" id="ARBA00012201"/>
    </source>
</evidence>
<dbReference type="GO" id="GO:0005524">
    <property type="term" value="F:ATP binding"/>
    <property type="evidence" value="ECO:0007669"/>
    <property type="project" value="UniProtKB-KW"/>
</dbReference>
<dbReference type="GO" id="GO:0005886">
    <property type="term" value="C:plasma membrane"/>
    <property type="evidence" value="ECO:0007669"/>
    <property type="project" value="TreeGrafter"/>
</dbReference>
<evidence type="ECO:0000256" key="3">
    <source>
        <dbReference type="ARBA" id="ARBA00004141"/>
    </source>
</evidence>
<keyword evidence="5 15" id="KW-0812">Transmembrane</keyword>
<comment type="subcellular location">
    <subcellularLocation>
        <location evidence="3">Membrane</location>
        <topology evidence="3">Multi-pass membrane protein</topology>
    </subcellularLocation>
</comment>
<feature type="domain" description="Guanylate cyclase" evidence="16">
    <location>
        <begin position="258"/>
        <end position="384"/>
    </location>
</feature>